<sequence>MRSALAPTASSSTLSSSSAERRMRPTTSPAATTPLGRRSWICAWTASGSWQTTVPASRASWSSMRLVEGQGLDLDPCFSSGSRSITARSRNWASPSILRLKCPLLSSSPTTASSQPTPSLSTLTSQCSWTTRRSMTSAAALLTLSAPPTPTSIASSLRQDNEQPSRCPFRVS</sequence>
<keyword evidence="4" id="KW-1185">Reference proteome</keyword>
<feature type="region of interest" description="Disordered" evidence="1">
    <location>
        <begin position="150"/>
        <end position="172"/>
    </location>
</feature>
<proteinExistence type="predicted"/>
<evidence type="ECO:0000313" key="3">
    <source>
        <dbReference type="EMBL" id="URE21169.1"/>
    </source>
</evidence>
<gene>
    <name evidence="2" type="ORF">MUK42_12831</name>
    <name evidence="3" type="ORF">MUK42_37695</name>
</gene>
<feature type="compositionally biased region" description="Low complexity" evidence="1">
    <location>
        <begin position="1"/>
        <end position="18"/>
    </location>
</feature>
<name>A0A9E7KHS3_9LILI</name>
<evidence type="ECO:0000313" key="2">
    <source>
        <dbReference type="EMBL" id="URE16025.1"/>
    </source>
</evidence>
<organism evidence="2 4">
    <name type="scientific">Musa troglodytarum</name>
    <name type="common">fe'i banana</name>
    <dbReference type="NCBI Taxonomy" id="320322"/>
    <lineage>
        <taxon>Eukaryota</taxon>
        <taxon>Viridiplantae</taxon>
        <taxon>Streptophyta</taxon>
        <taxon>Embryophyta</taxon>
        <taxon>Tracheophyta</taxon>
        <taxon>Spermatophyta</taxon>
        <taxon>Magnoliopsida</taxon>
        <taxon>Liliopsida</taxon>
        <taxon>Zingiberales</taxon>
        <taxon>Musaceae</taxon>
        <taxon>Musa</taxon>
    </lineage>
</organism>
<evidence type="ECO:0000256" key="1">
    <source>
        <dbReference type="SAM" id="MobiDB-lite"/>
    </source>
</evidence>
<dbReference type="Proteomes" id="UP001055439">
    <property type="component" value="Chromosome 7"/>
</dbReference>
<dbReference type="EMBL" id="CP097509">
    <property type="protein sequence ID" value="URE16025.1"/>
    <property type="molecule type" value="Genomic_DNA"/>
</dbReference>
<reference evidence="2" key="1">
    <citation type="submission" date="2022-05" db="EMBL/GenBank/DDBJ databases">
        <title>The Musa troglodytarum L. genome provides insights into the mechanism of non-climacteric behaviour and enrichment of carotenoids.</title>
        <authorList>
            <person name="Wang J."/>
        </authorList>
    </citation>
    <scope>NUCLEOTIDE SEQUENCE</scope>
    <source>
        <tissue evidence="2">Leaf</tissue>
    </source>
</reference>
<accession>A0A9E7KHS3</accession>
<dbReference type="EMBL" id="CP097509">
    <property type="protein sequence ID" value="URE21169.1"/>
    <property type="molecule type" value="Genomic_DNA"/>
</dbReference>
<feature type="region of interest" description="Disordered" evidence="1">
    <location>
        <begin position="1"/>
        <end position="34"/>
    </location>
</feature>
<evidence type="ECO:0000313" key="4">
    <source>
        <dbReference type="Proteomes" id="UP001055439"/>
    </source>
</evidence>
<dbReference type="OrthoDB" id="6049624at2759"/>
<protein>
    <submittedName>
        <fullName evidence="2">Uncharacterized protein</fullName>
    </submittedName>
</protein>
<dbReference type="AlphaFoldDB" id="A0A9E7KHS3"/>